<gene>
    <name evidence="10" type="ORF">BDP27DRAFT_1293897</name>
</gene>
<dbReference type="SUPFAM" id="SSF51445">
    <property type="entry name" value="(Trans)glycosidases"/>
    <property type="match status" value="1"/>
</dbReference>
<evidence type="ECO:0000259" key="9">
    <source>
        <dbReference type="Pfam" id="PF17801"/>
    </source>
</evidence>
<sequence length="434" mass="47532">MLGTLLGGSFGALFYAATFSPANALENGVGRLPALGYNTWNAFACNINESLVLESAQLMVSLGIQAAGYQYVNIDDCYAEPTRSSSGDLVANTARFPNGMKNITDQIHALGFKAGIYSDSGWFTCGGFPGSFQNELRDATLFQEWGFDYLKYDNCNIPFDDIIRQGMLGKYTRMSDALIQLAKSSGQPPFLFSLCQWGWEQVWLWGSTLGHSWRITGDIAPNWDSLALIINFNSFITQATDFYGHNDMDMLQLGNGGLTFDESKSHFTAWALMKSPLLIGTNLAEITPDILGIITNPEILAIHQDPVVGKSVSPFRWGLNPDFTSNSSFPAQFYSGPSENGTVFMLLNTLNEPADMFFNLTESPWIRAGRQYSVRDLWSHTDNGTAVRNFTATNVPAHGVVALLLKDAGDEPAGIFPPCAVWDNCAFENGTAAN</sequence>
<dbReference type="InterPro" id="IPR041233">
    <property type="entry name" value="Melibiase_C"/>
</dbReference>
<dbReference type="InterPro" id="IPR002241">
    <property type="entry name" value="Glyco_hydro_27"/>
</dbReference>
<dbReference type="EC" id="3.2.1.22" evidence="3 7"/>
<evidence type="ECO:0000256" key="7">
    <source>
        <dbReference type="RuleBase" id="RU361168"/>
    </source>
</evidence>
<reference evidence="10" key="1">
    <citation type="submission" date="2020-11" db="EMBL/GenBank/DDBJ databases">
        <authorList>
            <consortium name="DOE Joint Genome Institute"/>
            <person name="Ahrendt S."/>
            <person name="Riley R."/>
            <person name="Andreopoulos W."/>
            <person name="Labutti K."/>
            <person name="Pangilinan J."/>
            <person name="Ruiz-Duenas F.J."/>
            <person name="Barrasa J.M."/>
            <person name="Sanchez-Garcia M."/>
            <person name="Camarero S."/>
            <person name="Miyauchi S."/>
            <person name="Serrano A."/>
            <person name="Linde D."/>
            <person name="Babiker R."/>
            <person name="Drula E."/>
            <person name="Ayuso-Fernandez I."/>
            <person name="Pacheco R."/>
            <person name="Padilla G."/>
            <person name="Ferreira P."/>
            <person name="Barriuso J."/>
            <person name="Kellner H."/>
            <person name="Castanera R."/>
            <person name="Alfaro M."/>
            <person name="Ramirez L."/>
            <person name="Pisabarro A.G."/>
            <person name="Kuo A."/>
            <person name="Tritt A."/>
            <person name="Lipzen A."/>
            <person name="He G."/>
            <person name="Yan M."/>
            <person name="Ng V."/>
            <person name="Cullen D."/>
            <person name="Martin F."/>
            <person name="Rosso M.-N."/>
            <person name="Henrissat B."/>
            <person name="Hibbett D."/>
            <person name="Martinez A.T."/>
            <person name="Grigoriev I.V."/>
        </authorList>
    </citation>
    <scope>NUCLEOTIDE SEQUENCE</scope>
    <source>
        <strain evidence="10">AH 40177</strain>
    </source>
</reference>
<dbReference type="SUPFAM" id="SSF51011">
    <property type="entry name" value="Glycosyl hydrolase domain"/>
    <property type="match status" value="1"/>
</dbReference>
<dbReference type="PANTHER" id="PTHR11452:SF61">
    <property type="entry name" value="ALPHA-GALACTOSIDASE B-RELATED"/>
    <property type="match status" value="1"/>
</dbReference>
<keyword evidence="7" id="KW-1015">Disulfide bond</keyword>
<keyword evidence="5 7" id="KW-0378">Hydrolase</keyword>
<dbReference type="PRINTS" id="PR00740">
    <property type="entry name" value="GLHYDRLASE27"/>
</dbReference>
<evidence type="ECO:0000256" key="2">
    <source>
        <dbReference type="ARBA" id="ARBA00009743"/>
    </source>
</evidence>
<dbReference type="Gene3D" id="2.60.40.1180">
    <property type="entry name" value="Golgi alpha-mannosidase II"/>
    <property type="match status" value="1"/>
</dbReference>
<dbReference type="InterPro" id="IPR013785">
    <property type="entry name" value="Aldolase_TIM"/>
</dbReference>
<dbReference type="CDD" id="cd14792">
    <property type="entry name" value="GH27"/>
    <property type="match status" value="1"/>
</dbReference>
<organism evidence="10 11">
    <name type="scientific">Rhodocollybia butyracea</name>
    <dbReference type="NCBI Taxonomy" id="206335"/>
    <lineage>
        <taxon>Eukaryota</taxon>
        <taxon>Fungi</taxon>
        <taxon>Dikarya</taxon>
        <taxon>Basidiomycota</taxon>
        <taxon>Agaricomycotina</taxon>
        <taxon>Agaricomycetes</taxon>
        <taxon>Agaricomycetidae</taxon>
        <taxon>Agaricales</taxon>
        <taxon>Marasmiineae</taxon>
        <taxon>Omphalotaceae</taxon>
        <taxon>Rhodocollybia</taxon>
    </lineage>
</organism>
<evidence type="ECO:0000256" key="1">
    <source>
        <dbReference type="ARBA" id="ARBA00001255"/>
    </source>
</evidence>
<evidence type="ECO:0000256" key="3">
    <source>
        <dbReference type="ARBA" id="ARBA00012755"/>
    </source>
</evidence>
<proteinExistence type="inferred from homology"/>
<comment type="catalytic activity">
    <reaction evidence="1 7">
        <text>Hydrolysis of terminal, non-reducing alpha-D-galactose residues in alpha-D-galactosides, including galactose oligosaccharides, galactomannans and galactolipids.</text>
        <dbReference type="EC" id="3.2.1.22"/>
    </reaction>
</comment>
<dbReference type="InterPro" id="IPR017853">
    <property type="entry name" value="GH"/>
</dbReference>
<evidence type="ECO:0000256" key="4">
    <source>
        <dbReference type="ARBA" id="ARBA00022729"/>
    </source>
</evidence>
<keyword evidence="6 7" id="KW-0326">Glycosidase</keyword>
<feature type="signal peptide" evidence="8">
    <location>
        <begin position="1"/>
        <end position="24"/>
    </location>
</feature>
<evidence type="ECO:0000313" key="11">
    <source>
        <dbReference type="Proteomes" id="UP000772434"/>
    </source>
</evidence>
<dbReference type="InterPro" id="IPR013780">
    <property type="entry name" value="Glyco_hydro_b"/>
</dbReference>
<dbReference type="OrthoDB" id="5795902at2759"/>
<accession>A0A9P5PWN6</accession>
<feature type="chain" id="PRO_5040458020" description="Alpha-galactosidase" evidence="8">
    <location>
        <begin position="25"/>
        <end position="434"/>
    </location>
</feature>
<dbReference type="AlphaFoldDB" id="A0A9P5PWN6"/>
<dbReference type="Gene3D" id="3.20.20.70">
    <property type="entry name" value="Aldolase class I"/>
    <property type="match status" value="1"/>
</dbReference>
<name>A0A9P5PWN6_9AGAR</name>
<evidence type="ECO:0000256" key="6">
    <source>
        <dbReference type="ARBA" id="ARBA00023295"/>
    </source>
</evidence>
<dbReference type="GO" id="GO:0004557">
    <property type="term" value="F:alpha-galactosidase activity"/>
    <property type="evidence" value="ECO:0007669"/>
    <property type="project" value="UniProtKB-EC"/>
</dbReference>
<evidence type="ECO:0000256" key="5">
    <source>
        <dbReference type="ARBA" id="ARBA00022801"/>
    </source>
</evidence>
<keyword evidence="4 8" id="KW-0732">Signal</keyword>
<comment type="caution">
    <text evidence="10">The sequence shown here is derived from an EMBL/GenBank/DDBJ whole genome shotgun (WGS) entry which is preliminary data.</text>
</comment>
<dbReference type="EMBL" id="JADNRY010000051">
    <property type="protein sequence ID" value="KAF9069410.1"/>
    <property type="molecule type" value="Genomic_DNA"/>
</dbReference>
<feature type="domain" description="Alpha galactosidase C-terminal" evidence="9">
    <location>
        <begin position="330"/>
        <end position="405"/>
    </location>
</feature>
<keyword evidence="11" id="KW-1185">Reference proteome</keyword>
<comment type="similarity">
    <text evidence="2 7">Belongs to the glycosyl hydrolase 27 family.</text>
</comment>
<protein>
    <recommendedName>
        <fullName evidence="3 7">Alpha-galactosidase</fullName>
        <ecNumber evidence="3 7">3.2.1.22</ecNumber>
    </recommendedName>
    <alternativeName>
        <fullName evidence="7">Melibiase</fullName>
    </alternativeName>
</protein>
<evidence type="ECO:0000313" key="10">
    <source>
        <dbReference type="EMBL" id="KAF9069410.1"/>
    </source>
</evidence>
<dbReference type="PANTHER" id="PTHR11452">
    <property type="entry name" value="ALPHA-GALACTOSIDASE/ALPHA-N-ACETYLGALACTOSAMINIDASE"/>
    <property type="match status" value="1"/>
</dbReference>
<dbReference type="Proteomes" id="UP000772434">
    <property type="component" value="Unassembled WGS sequence"/>
</dbReference>
<dbReference type="Pfam" id="PF16499">
    <property type="entry name" value="Melibiase_2"/>
    <property type="match status" value="1"/>
</dbReference>
<dbReference type="Pfam" id="PF17801">
    <property type="entry name" value="Melibiase_C"/>
    <property type="match status" value="1"/>
</dbReference>
<dbReference type="GO" id="GO:0005975">
    <property type="term" value="P:carbohydrate metabolic process"/>
    <property type="evidence" value="ECO:0007669"/>
    <property type="project" value="InterPro"/>
</dbReference>
<evidence type="ECO:0000256" key="8">
    <source>
        <dbReference type="SAM" id="SignalP"/>
    </source>
</evidence>